<dbReference type="PANTHER" id="PTHR10015">
    <property type="entry name" value="HEAT SHOCK TRANSCRIPTION FACTOR"/>
    <property type="match status" value="1"/>
</dbReference>
<gene>
    <name evidence="9" type="ORF">OIU77_030557</name>
</gene>
<evidence type="ECO:0000256" key="3">
    <source>
        <dbReference type="ARBA" id="ARBA00023125"/>
    </source>
</evidence>
<dbReference type="InterPro" id="IPR036390">
    <property type="entry name" value="WH_DNA-bd_sf"/>
</dbReference>
<dbReference type="PROSITE" id="PS00434">
    <property type="entry name" value="HSF_DOMAIN"/>
    <property type="match status" value="1"/>
</dbReference>
<protein>
    <recommendedName>
        <fullName evidence="8">HSF-type DNA-binding domain-containing protein</fullName>
    </recommendedName>
</protein>
<dbReference type="SMART" id="SM00415">
    <property type="entry name" value="HSF"/>
    <property type="match status" value="1"/>
</dbReference>
<evidence type="ECO:0000313" key="10">
    <source>
        <dbReference type="Proteomes" id="UP001141253"/>
    </source>
</evidence>
<evidence type="ECO:0000256" key="5">
    <source>
        <dbReference type="RuleBase" id="RU004020"/>
    </source>
</evidence>
<dbReference type="InterPro" id="IPR000232">
    <property type="entry name" value="HSF_DNA-bd"/>
</dbReference>
<comment type="caution">
    <text evidence="9">The sequence shown here is derived from an EMBL/GenBank/DDBJ whole genome shotgun (WGS) entry which is preliminary data.</text>
</comment>
<evidence type="ECO:0000256" key="2">
    <source>
        <dbReference type="ARBA" id="ARBA00023016"/>
    </source>
</evidence>
<name>A0ABQ9BEI4_9ROSI</name>
<dbReference type="SUPFAM" id="SSF46785">
    <property type="entry name" value="Winged helix' DNA-binding domain"/>
    <property type="match status" value="1"/>
</dbReference>
<keyword evidence="2" id="KW-0346">Stress response</keyword>
<dbReference type="EMBL" id="JAPFFI010000009">
    <property type="protein sequence ID" value="KAJ6381925.1"/>
    <property type="molecule type" value="Genomic_DNA"/>
</dbReference>
<reference evidence="9" key="2">
    <citation type="journal article" date="2023" name="Int. J. Mol. Sci.">
        <title>De Novo Assembly and Annotation of 11 Diverse Shrub Willow (Salix) Genomes Reveals Novel Gene Organization in Sex-Linked Regions.</title>
        <authorList>
            <person name="Hyden B."/>
            <person name="Feng K."/>
            <person name="Yates T.B."/>
            <person name="Jawdy S."/>
            <person name="Cereghino C."/>
            <person name="Smart L.B."/>
            <person name="Muchero W."/>
        </authorList>
    </citation>
    <scope>NUCLEOTIDE SEQUENCE</scope>
    <source>
        <tissue evidence="9">Shoot tip</tissue>
    </source>
</reference>
<evidence type="ECO:0000256" key="1">
    <source>
        <dbReference type="ARBA" id="ARBA00004123"/>
    </source>
</evidence>
<reference evidence="9" key="1">
    <citation type="submission" date="2022-10" db="EMBL/GenBank/DDBJ databases">
        <authorList>
            <person name="Hyden B.L."/>
            <person name="Feng K."/>
            <person name="Yates T."/>
            <person name="Jawdy S."/>
            <person name="Smart L.B."/>
            <person name="Muchero W."/>
        </authorList>
    </citation>
    <scope>NUCLEOTIDE SEQUENCE</scope>
    <source>
        <tissue evidence="9">Shoot tip</tissue>
    </source>
</reference>
<accession>A0ABQ9BEI4</accession>
<keyword evidence="6" id="KW-0175">Coiled coil</keyword>
<dbReference type="Pfam" id="PF00447">
    <property type="entry name" value="HSF_DNA-bind"/>
    <property type="match status" value="1"/>
</dbReference>
<evidence type="ECO:0000313" key="9">
    <source>
        <dbReference type="EMBL" id="KAJ6381925.1"/>
    </source>
</evidence>
<organism evidence="9 10">
    <name type="scientific">Salix suchowensis</name>
    <dbReference type="NCBI Taxonomy" id="1278906"/>
    <lineage>
        <taxon>Eukaryota</taxon>
        <taxon>Viridiplantae</taxon>
        <taxon>Streptophyta</taxon>
        <taxon>Embryophyta</taxon>
        <taxon>Tracheophyta</taxon>
        <taxon>Spermatophyta</taxon>
        <taxon>Magnoliopsida</taxon>
        <taxon>eudicotyledons</taxon>
        <taxon>Gunneridae</taxon>
        <taxon>Pentapetalae</taxon>
        <taxon>rosids</taxon>
        <taxon>fabids</taxon>
        <taxon>Malpighiales</taxon>
        <taxon>Salicaceae</taxon>
        <taxon>Saliceae</taxon>
        <taxon>Salix</taxon>
    </lineage>
</organism>
<keyword evidence="3" id="KW-0238">DNA-binding</keyword>
<comment type="similarity">
    <text evidence="5">Belongs to the HSF family.</text>
</comment>
<sequence>MDSVPPHYHTHTPSSTESLKMVVPDGGDFLGYALAGVSSASFSTTTMLPKFILDDDHSLTNAIRPEKDHKVGQENNISPSHDTACRGGGGGASSSSLMNTREMQKAAAVLEVEEEKKIEATAVTVKEEYDDDGVDGLDELKEGEGGRTSSSSLMNTREMLKAAAVLEVEEEKKIEATAVTVKEEVDDDGVDSLNEFKGGEGGSNNKNDNGTSSSSCSSLDLPKPMEGLQEAGPPPFLKKTFEMVEDPETDETVSWSENRDSFIVWESHDFSKNLLPKYFKHSNFSSFIRQLNTYGFKKIDPDRWEFANEGFHGGKKHLLKSIKRRSRYNKQQSGPVTGVNDSTKPGLEAELEILKDDQDDLRLEILKIRQQQQESQTQLSAVEERLQAAECKQLQMFIFCTKASSSPGFIQQLIQKRKQQGIEFCKKRRLLQTHLPESFHDAVDTNQVVNCRNHAREQQATMRTELSEILTEDVETCQISKVFPAPLSDEFCCPILQDHNANIMCETNTQAAYNLMSERLLDDGSVIEDLVDEEVDVNDSKLYLELEDLIGMPRTWGGFATELVGHPAGCVGSIP</sequence>
<feature type="region of interest" description="Disordered" evidence="7">
    <location>
        <begin position="132"/>
        <end position="152"/>
    </location>
</feature>
<dbReference type="InterPro" id="IPR036388">
    <property type="entry name" value="WH-like_DNA-bd_sf"/>
</dbReference>
<dbReference type="Gene3D" id="1.10.10.10">
    <property type="entry name" value="Winged helix-like DNA-binding domain superfamily/Winged helix DNA-binding domain"/>
    <property type="match status" value="1"/>
</dbReference>
<feature type="coiled-coil region" evidence="6">
    <location>
        <begin position="344"/>
        <end position="392"/>
    </location>
</feature>
<keyword evidence="4" id="KW-0539">Nucleus</keyword>
<dbReference type="Proteomes" id="UP001141253">
    <property type="component" value="Chromosome 6"/>
</dbReference>
<feature type="region of interest" description="Disordered" evidence="7">
    <location>
        <begin position="185"/>
        <end position="233"/>
    </location>
</feature>
<feature type="domain" description="HSF-type DNA-binding" evidence="8">
    <location>
        <begin position="275"/>
        <end position="299"/>
    </location>
</feature>
<keyword evidence="10" id="KW-1185">Reference proteome</keyword>
<evidence type="ECO:0000259" key="8">
    <source>
        <dbReference type="PROSITE" id="PS00434"/>
    </source>
</evidence>
<evidence type="ECO:0000256" key="4">
    <source>
        <dbReference type="ARBA" id="ARBA00023242"/>
    </source>
</evidence>
<comment type="subcellular location">
    <subcellularLocation>
        <location evidence="1">Nucleus</location>
    </subcellularLocation>
</comment>
<evidence type="ECO:0000256" key="6">
    <source>
        <dbReference type="SAM" id="Coils"/>
    </source>
</evidence>
<feature type="region of interest" description="Disordered" evidence="7">
    <location>
        <begin position="71"/>
        <end position="96"/>
    </location>
</feature>
<dbReference type="PRINTS" id="PR00056">
    <property type="entry name" value="HSFDOMAIN"/>
</dbReference>
<evidence type="ECO:0000256" key="7">
    <source>
        <dbReference type="SAM" id="MobiDB-lite"/>
    </source>
</evidence>
<proteinExistence type="inferred from homology"/>
<dbReference type="PANTHER" id="PTHR10015:SF298">
    <property type="entry name" value="HEAT STRESS TRANSCRIPTION FACTOR A-9"/>
    <property type="match status" value="1"/>
</dbReference>